<evidence type="ECO:0000259" key="3">
    <source>
        <dbReference type="Pfam" id="PF08338"/>
    </source>
</evidence>
<comment type="similarity">
    <text evidence="1">Belongs to the NAD(P)-dependent epimerase/dehydratase family. SDR39U1 subfamily.</text>
</comment>
<dbReference type="NCBIfam" id="TIGR01777">
    <property type="entry name" value="yfcH"/>
    <property type="match status" value="1"/>
</dbReference>
<evidence type="ECO:0000313" key="4">
    <source>
        <dbReference type="EMBL" id="GLY72134.1"/>
    </source>
</evidence>
<evidence type="ECO:0000313" key="5">
    <source>
        <dbReference type="Proteomes" id="UP001165135"/>
    </source>
</evidence>
<dbReference type="SUPFAM" id="SSF51735">
    <property type="entry name" value="NAD(P)-binding Rossmann-fold domains"/>
    <property type="match status" value="1"/>
</dbReference>
<dbReference type="PANTHER" id="PTHR11092">
    <property type="entry name" value="SUGAR NUCLEOTIDE EPIMERASE RELATED"/>
    <property type="match status" value="1"/>
</dbReference>
<sequence length="298" mass="31534">MAVVQIAITGSTGLIGKALVRALRDEGLTVIRLVRRPAAAEDEVRWDPFGGVDSGALEGVDAVVHLAGAGIGSHRWTDTYKREVRDSRVEGTRTLARALARLSRRPAVFVCASAVGFYGDTGDEPVDESASAGAGFLAALCRDWEAAAQPAADAGIRVVHPRTGLVLSREGGLLGKVLPLFRLGLGGRLGSGRQWMSWITLDDQVAALRFLIHDGLQGPVNLTAPEPVTNAAFTAAIGRTLRRPAPFIVPAPALRLALGEFADEGALISQRVLPDRLTKAGFTFRHRDIDTALAALLG</sequence>
<dbReference type="PANTHER" id="PTHR11092:SF0">
    <property type="entry name" value="EPIMERASE FAMILY PROTEIN SDR39U1"/>
    <property type="match status" value="1"/>
</dbReference>
<reference evidence="4" key="1">
    <citation type="submission" date="2023-03" db="EMBL/GenBank/DDBJ databases">
        <title>Actinoallomurus iriomotensis NBRC 103681.</title>
        <authorList>
            <person name="Ichikawa N."/>
            <person name="Sato H."/>
            <person name="Tonouchi N."/>
        </authorList>
    </citation>
    <scope>NUCLEOTIDE SEQUENCE</scope>
    <source>
        <strain evidence="4">NBRC 103681</strain>
    </source>
</reference>
<name>A0A9W6RAP0_9ACTN</name>
<protein>
    <submittedName>
        <fullName evidence="4">Epimerase</fullName>
    </submittedName>
</protein>
<gene>
    <name evidence="4" type="ORF">Airi01_004010</name>
</gene>
<dbReference type="InterPro" id="IPR013549">
    <property type="entry name" value="DUF1731"/>
</dbReference>
<proteinExistence type="inferred from homology"/>
<evidence type="ECO:0000259" key="2">
    <source>
        <dbReference type="Pfam" id="PF01370"/>
    </source>
</evidence>
<dbReference type="EMBL" id="BSTJ01000001">
    <property type="protein sequence ID" value="GLY72134.1"/>
    <property type="molecule type" value="Genomic_DNA"/>
</dbReference>
<dbReference type="InterPro" id="IPR036291">
    <property type="entry name" value="NAD(P)-bd_dom_sf"/>
</dbReference>
<dbReference type="Pfam" id="PF01370">
    <property type="entry name" value="Epimerase"/>
    <property type="match status" value="1"/>
</dbReference>
<dbReference type="Proteomes" id="UP001165135">
    <property type="component" value="Unassembled WGS sequence"/>
</dbReference>
<organism evidence="4 5">
    <name type="scientific">Actinoallomurus iriomotensis</name>
    <dbReference type="NCBI Taxonomy" id="478107"/>
    <lineage>
        <taxon>Bacteria</taxon>
        <taxon>Bacillati</taxon>
        <taxon>Actinomycetota</taxon>
        <taxon>Actinomycetes</taxon>
        <taxon>Streptosporangiales</taxon>
        <taxon>Thermomonosporaceae</taxon>
        <taxon>Actinoallomurus</taxon>
    </lineage>
</organism>
<feature type="domain" description="DUF1731" evidence="3">
    <location>
        <begin position="249"/>
        <end position="296"/>
    </location>
</feature>
<feature type="domain" description="NAD-dependent epimerase/dehydratase" evidence="2">
    <location>
        <begin position="6"/>
        <end position="214"/>
    </location>
</feature>
<evidence type="ECO:0000256" key="1">
    <source>
        <dbReference type="ARBA" id="ARBA00009353"/>
    </source>
</evidence>
<comment type="caution">
    <text evidence="4">The sequence shown here is derived from an EMBL/GenBank/DDBJ whole genome shotgun (WGS) entry which is preliminary data.</text>
</comment>
<dbReference type="Pfam" id="PF08338">
    <property type="entry name" value="DUF1731"/>
    <property type="match status" value="1"/>
</dbReference>
<accession>A0A9W6RAP0</accession>
<dbReference type="InterPro" id="IPR010099">
    <property type="entry name" value="SDR39U1"/>
</dbReference>
<dbReference type="Gene3D" id="3.40.50.720">
    <property type="entry name" value="NAD(P)-binding Rossmann-like Domain"/>
    <property type="match status" value="1"/>
</dbReference>
<dbReference type="InterPro" id="IPR001509">
    <property type="entry name" value="Epimerase_deHydtase"/>
</dbReference>
<dbReference type="AlphaFoldDB" id="A0A9W6RAP0"/>